<evidence type="ECO:0000313" key="2">
    <source>
        <dbReference type="EMBL" id="GBM34790.1"/>
    </source>
</evidence>
<evidence type="ECO:0000256" key="1">
    <source>
        <dbReference type="SAM" id="MobiDB-lite"/>
    </source>
</evidence>
<reference evidence="2 3" key="1">
    <citation type="journal article" date="2019" name="Sci. Rep.">
        <title>Orb-weaving spider Araneus ventricosus genome elucidates the spidroin gene catalogue.</title>
        <authorList>
            <person name="Kono N."/>
            <person name="Nakamura H."/>
            <person name="Ohtoshi R."/>
            <person name="Moran D.A.P."/>
            <person name="Shinohara A."/>
            <person name="Yoshida Y."/>
            <person name="Fujiwara M."/>
            <person name="Mori M."/>
            <person name="Tomita M."/>
            <person name="Arakawa K."/>
        </authorList>
    </citation>
    <scope>NUCLEOTIDE SEQUENCE [LARGE SCALE GENOMIC DNA]</scope>
</reference>
<organism evidence="2 3">
    <name type="scientific">Araneus ventricosus</name>
    <name type="common">Orbweaver spider</name>
    <name type="synonym">Epeira ventricosa</name>
    <dbReference type="NCBI Taxonomy" id="182803"/>
    <lineage>
        <taxon>Eukaryota</taxon>
        <taxon>Metazoa</taxon>
        <taxon>Ecdysozoa</taxon>
        <taxon>Arthropoda</taxon>
        <taxon>Chelicerata</taxon>
        <taxon>Arachnida</taxon>
        <taxon>Araneae</taxon>
        <taxon>Araneomorphae</taxon>
        <taxon>Entelegynae</taxon>
        <taxon>Araneoidea</taxon>
        <taxon>Araneidae</taxon>
        <taxon>Araneus</taxon>
    </lineage>
</organism>
<gene>
    <name evidence="2" type="ORF">AVEN_232795_1</name>
</gene>
<sequence length="100" mass="11612">MKKRLVNCIKSLKKLGKIEEYETIFKDWLDQGIIEEVDSSEPEHYLPHRRGFRENSKTKVRPVLDGSARDKNSPSINYCLEQGPNLVELIPSVLNRFRIG</sequence>
<feature type="region of interest" description="Disordered" evidence="1">
    <location>
        <begin position="45"/>
        <end position="69"/>
    </location>
</feature>
<dbReference type="AlphaFoldDB" id="A0A4Y2EZW3"/>
<protein>
    <submittedName>
        <fullName evidence="2">Uncharacterized protein</fullName>
    </submittedName>
</protein>
<proteinExistence type="predicted"/>
<dbReference type="Proteomes" id="UP000499080">
    <property type="component" value="Unassembled WGS sequence"/>
</dbReference>
<dbReference type="OrthoDB" id="6435947at2759"/>
<evidence type="ECO:0000313" key="3">
    <source>
        <dbReference type="Proteomes" id="UP000499080"/>
    </source>
</evidence>
<feature type="non-terminal residue" evidence="2">
    <location>
        <position position="100"/>
    </location>
</feature>
<name>A0A4Y2EZW3_ARAVE</name>
<keyword evidence="3" id="KW-1185">Reference proteome</keyword>
<feature type="compositionally biased region" description="Basic and acidic residues" evidence="1">
    <location>
        <begin position="45"/>
        <end position="57"/>
    </location>
</feature>
<comment type="caution">
    <text evidence="2">The sequence shown here is derived from an EMBL/GenBank/DDBJ whole genome shotgun (WGS) entry which is preliminary data.</text>
</comment>
<dbReference type="EMBL" id="BGPR01094455">
    <property type="protein sequence ID" value="GBM34790.1"/>
    <property type="molecule type" value="Genomic_DNA"/>
</dbReference>
<accession>A0A4Y2EZW3</accession>